<evidence type="ECO:0000313" key="2">
    <source>
        <dbReference type="Proteomes" id="UP001149142"/>
    </source>
</evidence>
<dbReference type="RefSeq" id="WP_106688616.1">
    <property type="nucleotide sequence ID" value="NZ_CP061703.1"/>
</dbReference>
<evidence type="ECO:0000313" key="1">
    <source>
        <dbReference type="EMBL" id="MDA0176520.1"/>
    </source>
</evidence>
<dbReference type="EMBL" id="JAPFGC010000002">
    <property type="protein sequence ID" value="MDA0176520.1"/>
    <property type="molecule type" value="Genomic_DNA"/>
</dbReference>
<gene>
    <name evidence="1" type="ORF">OOZ35_03330</name>
</gene>
<sequence length="178" mass="20477">MDILTQLKEQTKQKHLEVEANSGISKIFDHSITVKEYQDILQNNYNAYYTTESAISSYFPIESIATWIFNDLEKPTSSNLEFRLDNNHQALGAQYVIEGSLLGSAYIAKEISNCHNLNSLKPQSFYTRPDKARINRWSTFKKQMQDQSFTKQQTEDIIAGANKTFDLFNTVFTNKVVD</sequence>
<protein>
    <submittedName>
        <fullName evidence="1">Biliverdin-producing heme oxygenase</fullName>
    </submittedName>
</protein>
<organism evidence="1 2">
    <name type="scientific">Mesoflavibacter profundi</name>
    <dbReference type="NCBI Taxonomy" id="2708110"/>
    <lineage>
        <taxon>Bacteria</taxon>
        <taxon>Pseudomonadati</taxon>
        <taxon>Bacteroidota</taxon>
        <taxon>Flavobacteriia</taxon>
        <taxon>Flavobacteriales</taxon>
        <taxon>Flavobacteriaceae</taxon>
        <taxon>Mesoflavibacter</taxon>
    </lineage>
</organism>
<dbReference type="Proteomes" id="UP001149142">
    <property type="component" value="Unassembled WGS sequence"/>
</dbReference>
<dbReference type="InterPro" id="IPR016053">
    <property type="entry name" value="Haem_Oase-like"/>
</dbReference>
<dbReference type="CDD" id="cd19166">
    <property type="entry name" value="HemeO-bac"/>
    <property type="match status" value="1"/>
</dbReference>
<reference evidence="1" key="1">
    <citation type="submission" date="2022-11" db="EMBL/GenBank/DDBJ databases">
        <title>Refractory cell wall polysaccharides provide important carbon source for microbial heterotrophs in the hadal ocean.</title>
        <authorList>
            <person name="Zhu X."/>
        </authorList>
    </citation>
    <scope>NUCLEOTIDE SEQUENCE</scope>
    <source>
        <strain evidence="1">MTRN7</strain>
    </source>
</reference>
<proteinExistence type="predicted"/>
<dbReference type="Pfam" id="PF01126">
    <property type="entry name" value="Heme_oxygenase"/>
    <property type="match status" value="2"/>
</dbReference>
<dbReference type="Gene3D" id="1.20.910.10">
    <property type="entry name" value="Heme oxygenase-like"/>
    <property type="match status" value="1"/>
</dbReference>
<accession>A0ABT4RXH6</accession>
<comment type="caution">
    <text evidence="1">The sequence shown here is derived from an EMBL/GenBank/DDBJ whole genome shotgun (WGS) entry which is preliminary data.</text>
</comment>
<dbReference type="InterPro" id="IPR016084">
    <property type="entry name" value="Haem_Oase-like_multi-hlx"/>
</dbReference>
<dbReference type="SUPFAM" id="SSF48613">
    <property type="entry name" value="Heme oxygenase-like"/>
    <property type="match status" value="1"/>
</dbReference>
<name>A0ABT4RXH6_9FLAO</name>
<keyword evidence="2" id="KW-1185">Reference proteome</keyword>